<dbReference type="Gene3D" id="3.30.420.40">
    <property type="match status" value="1"/>
</dbReference>
<dbReference type="Pfam" id="PF02541">
    <property type="entry name" value="Ppx-GppA"/>
    <property type="match status" value="1"/>
</dbReference>
<accession>A0A7X8MW19</accession>
<comment type="caution">
    <text evidence="2">The sequence shown here is derived from an EMBL/GenBank/DDBJ whole genome shotgun (WGS) entry which is preliminary data.</text>
</comment>
<proteinExistence type="predicted"/>
<reference evidence="2 3" key="1">
    <citation type="journal article" date="2020" name="Biotechnol. Biofuels">
        <title>New insights from the biogas microbiome by comprehensive genome-resolved metagenomics of nearly 1600 species originating from multiple anaerobic digesters.</title>
        <authorList>
            <person name="Campanaro S."/>
            <person name="Treu L."/>
            <person name="Rodriguez-R L.M."/>
            <person name="Kovalovszki A."/>
            <person name="Ziels R.M."/>
            <person name="Maus I."/>
            <person name="Zhu X."/>
            <person name="Kougias P.G."/>
            <person name="Basile A."/>
            <person name="Luo G."/>
            <person name="Schluter A."/>
            <person name="Konstantinidis K.T."/>
            <person name="Angelidaki I."/>
        </authorList>
    </citation>
    <scope>NUCLEOTIDE SEQUENCE [LARGE SCALE GENOMIC DNA]</scope>
    <source>
        <strain evidence="2">AS23ysBPME_344</strain>
    </source>
</reference>
<organism evidence="2 3">
    <name type="scientific">Corynebacterium pollutisoli</name>
    <dbReference type="NCBI Taxonomy" id="1610489"/>
    <lineage>
        <taxon>Bacteria</taxon>
        <taxon>Bacillati</taxon>
        <taxon>Actinomycetota</taxon>
        <taxon>Actinomycetes</taxon>
        <taxon>Mycobacteriales</taxon>
        <taxon>Corynebacteriaceae</taxon>
        <taxon>Corynebacterium</taxon>
    </lineage>
</organism>
<gene>
    <name evidence="2" type="ORF">GX356_07235</name>
</gene>
<name>A0A7X8MW19_9CORY</name>
<evidence type="ECO:0000313" key="2">
    <source>
        <dbReference type="EMBL" id="NLP39490.1"/>
    </source>
</evidence>
<evidence type="ECO:0000259" key="1">
    <source>
        <dbReference type="Pfam" id="PF02541"/>
    </source>
</evidence>
<dbReference type="PANTHER" id="PTHR30005:SF13">
    <property type="entry name" value="EXOPOLYPHOSPHATASE 2"/>
    <property type="match status" value="1"/>
</dbReference>
<dbReference type="GO" id="GO:0016462">
    <property type="term" value="F:pyrophosphatase activity"/>
    <property type="evidence" value="ECO:0007669"/>
    <property type="project" value="TreeGrafter"/>
</dbReference>
<feature type="domain" description="Ppx/GppA phosphatase N-terminal" evidence="1">
    <location>
        <begin position="18"/>
        <end position="307"/>
    </location>
</feature>
<dbReference type="InterPro" id="IPR003695">
    <property type="entry name" value="Ppx_GppA_N"/>
</dbReference>
<dbReference type="Proteomes" id="UP000568696">
    <property type="component" value="Unassembled WGS sequence"/>
</dbReference>
<dbReference type="InterPro" id="IPR043129">
    <property type="entry name" value="ATPase_NBD"/>
</dbReference>
<protein>
    <submittedName>
        <fullName evidence="2">Ppx/GppA family phosphatase</fullName>
    </submittedName>
</protein>
<dbReference type="InterPro" id="IPR050273">
    <property type="entry name" value="GppA/Ppx_hydrolase"/>
</dbReference>
<dbReference type="Gene3D" id="3.30.420.150">
    <property type="entry name" value="Exopolyphosphatase. Domain 2"/>
    <property type="match status" value="1"/>
</dbReference>
<dbReference type="SUPFAM" id="SSF53067">
    <property type="entry name" value="Actin-like ATPase domain"/>
    <property type="match status" value="2"/>
</dbReference>
<sequence>MTRVAAVDCGTNSIRLLICDIVGEATREITRTMEIVRLGQGVDATGELDPVAIERTRAALSRFVEIMEFEEVKAVRMVATSATRDASNRDDFFRMTAELLGRITPGAQAEVISGEEEAALSFRGAITDLNPSDDPFCVIDLGGGSTEFIVGTADGEILGAHSAQMGCVRVTERIMRSDPPTDTETEIAMEYIGERLSDVVKIVPVDKARTFVGVAGTFTTLSALAQGLETYDPREIHGSVLNFSALRLLTAEIRRQTAETRGLNPVVHPGRADVLGGGSAVVDGIMDMIAAQTSVDSFVISEKDILDGIVAGLGDRLRA</sequence>
<dbReference type="PANTHER" id="PTHR30005">
    <property type="entry name" value="EXOPOLYPHOSPHATASE"/>
    <property type="match status" value="1"/>
</dbReference>
<dbReference type="AlphaFoldDB" id="A0A7X8MW19"/>
<dbReference type="EMBL" id="JAAYSN010000194">
    <property type="protein sequence ID" value="NLP39490.1"/>
    <property type="molecule type" value="Genomic_DNA"/>
</dbReference>
<evidence type="ECO:0000313" key="3">
    <source>
        <dbReference type="Proteomes" id="UP000568696"/>
    </source>
</evidence>
<dbReference type="CDD" id="cd24119">
    <property type="entry name" value="ASKHA_NBD_MtPPX2-like"/>
    <property type="match status" value="1"/>
</dbReference>